<keyword evidence="1" id="KW-0472">Membrane</keyword>
<dbReference type="Proteomes" id="UP000030416">
    <property type="component" value="Unassembled WGS sequence"/>
</dbReference>
<keyword evidence="3" id="KW-1185">Reference proteome</keyword>
<dbReference type="STRING" id="1384049.CD29_12410"/>
<name>A0A0A3ITQ6_9BACL</name>
<organism evidence="2 3">
    <name type="scientific">Ureibacillus manganicus DSM 26584</name>
    <dbReference type="NCBI Taxonomy" id="1384049"/>
    <lineage>
        <taxon>Bacteria</taxon>
        <taxon>Bacillati</taxon>
        <taxon>Bacillota</taxon>
        <taxon>Bacilli</taxon>
        <taxon>Bacillales</taxon>
        <taxon>Caryophanaceae</taxon>
        <taxon>Ureibacillus</taxon>
    </lineage>
</organism>
<keyword evidence="1" id="KW-1133">Transmembrane helix</keyword>
<dbReference type="RefSeq" id="WP_036187032.1">
    <property type="nucleotide sequence ID" value="NZ_AVDA01000013.1"/>
</dbReference>
<dbReference type="AlphaFoldDB" id="A0A0A3ITQ6"/>
<evidence type="ECO:0000256" key="1">
    <source>
        <dbReference type="SAM" id="Phobius"/>
    </source>
</evidence>
<dbReference type="Pfam" id="PF12679">
    <property type="entry name" value="ABC2_membrane_2"/>
    <property type="match status" value="1"/>
</dbReference>
<dbReference type="OrthoDB" id="8613028at2"/>
<dbReference type="PANTHER" id="PTHR37305:SF1">
    <property type="entry name" value="MEMBRANE PROTEIN"/>
    <property type="match status" value="1"/>
</dbReference>
<feature type="transmembrane region" description="Helical" evidence="1">
    <location>
        <begin position="105"/>
        <end position="127"/>
    </location>
</feature>
<evidence type="ECO:0000313" key="3">
    <source>
        <dbReference type="Proteomes" id="UP000030416"/>
    </source>
</evidence>
<dbReference type="EMBL" id="JPVN01000013">
    <property type="protein sequence ID" value="KGR78222.1"/>
    <property type="molecule type" value="Genomic_DNA"/>
</dbReference>
<dbReference type="eggNOG" id="COG1277">
    <property type="taxonomic scope" value="Bacteria"/>
</dbReference>
<feature type="transmembrane region" description="Helical" evidence="1">
    <location>
        <begin position="207"/>
        <end position="228"/>
    </location>
</feature>
<comment type="caution">
    <text evidence="2">The sequence shown here is derived from an EMBL/GenBank/DDBJ whole genome shotgun (WGS) entry which is preliminary data.</text>
</comment>
<feature type="transmembrane region" description="Helical" evidence="1">
    <location>
        <begin position="20"/>
        <end position="39"/>
    </location>
</feature>
<sequence length="312" mass="34837">MRFVKNEWIKIWAQKNAWIMMILVLLGVVALLGISKYFAVDQNTPELRQEENNKRLAEYNAQLNFPGLAEQDIQYINEEILMTEYRIANDLPTVDATTFHQVVDLLLSFILTVVGIFTMVIAASIVSNEFGTGTIKMLLTRPVARWKILLSKLVASLLYGVALFAVSVVVALIGSFILFNTGEAITLSVVNGQVVEQIVETHFVQNILLNAASIFMTTIFAFMLGTIFGSSTLAVSLSLVILLMGSAITMFIARYDFAKFIWFANDLTQFQPGMMAIIPDLTLNFAIVVNIVYAIIFLAVSFTYFIRRDVTA</sequence>
<feature type="transmembrane region" description="Helical" evidence="1">
    <location>
        <begin position="148"/>
        <end position="179"/>
    </location>
</feature>
<accession>A0A0A3ITQ6</accession>
<dbReference type="PANTHER" id="PTHR37305">
    <property type="entry name" value="INTEGRAL MEMBRANE PROTEIN-RELATED"/>
    <property type="match status" value="1"/>
</dbReference>
<evidence type="ECO:0000313" key="2">
    <source>
        <dbReference type="EMBL" id="KGR78222.1"/>
    </source>
</evidence>
<dbReference type="GO" id="GO:0005886">
    <property type="term" value="C:plasma membrane"/>
    <property type="evidence" value="ECO:0007669"/>
    <property type="project" value="UniProtKB-SubCell"/>
</dbReference>
<reference evidence="2 3" key="1">
    <citation type="submission" date="2014-02" db="EMBL/GenBank/DDBJ databases">
        <title>Draft genome sequence of Lysinibacillus manganicus DSM 26584T.</title>
        <authorList>
            <person name="Zhang F."/>
            <person name="Wang G."/>
            <person name="Zhang L."/>
        </authorList>
    </citation>
    <scope>NUCLEOTIDE SEQUENCE [LARGE SCALE GENOMIC DNA]</scope>
    <source>
        <strain evidence="2 3">DSM 26584</strain>
    </source>
</reference>
<proteinExistence type="predicted"/>
<feature type="transmembrane region" description="Helical" evidence="1">
    <location>
        <begin position="235"/>
        <end position="253"/>
    </location>
</feature>
<keyword evidence="1" id="KW-0812">Transmembrane</keyword>
<gene>
    <name evidence="2" type="ORF">CD29_12410</name>
</gene>
<feature type="transmembrane region" description="Helical" evidence="1">
    <location>
        <begin position="283"/>
        <end position="306"/>
    </location>
</feature>
<protein>
    <submittedName>
        <fullName evidence="2">ABC transporter</fullName>
    </submittedName>
</protein>
<dbReference type="GO" id="GO:0140359">
    <property type="term" value="F:ABC-type transporter activity"/>
    <property type="evidence" value="ECO:0007669"/>
    <property type="project" value="InterPro"/>
</dbReference>